<keyword evidence="2" id="KW-1185">Reference proteome</keyword>
<reference evidence="1" key="1">
    <citation type="submission" date="2019-10" db="EMBL/GenBank/DDBJ databases">
        <authorList>
            <consortium name="DOE Joint Genome Institute"/>
            <person name="Kuo A."/>
            <person name="Miyauchi S."/>
            <person name="Kiss E."/>
            <person name="Drula E."/>
            <person name="Kohler A."/>
            <person name="Sanchez-Garcia M."/>
            <person name="Andreopoulos B."/>
            <person name="Barry K.W."/>
            <person name="Bonito G."/>
            <person name="Buee M."/>
            <person name="Carver A."/>
            <person name="Chen C."/>
            <person name="Cichocki N."/>
            <person name="Clum A."/>
            <person name="Culley D."/>
            <person name="Crous P.W."/>
            <person name="Fauchery L."/>
            <person name="Girlanda M."/>
            <person name="Hayes R."/>
            <person name="Keri Z."/>
            <person name="Labutti K."/>
            <person name="Lipzen A."/>
            <person name="Lombard V."/>
            <person name="Magnuson J."/>
            <person name="Maillard F."/>
            <person name="Morin E."/>
            <person name="Murat C."/>
            <person name="Nolan M."/>
            <person name="Ohm R."/>
            <person name="Pangilinan J."/>
            <person name="Pereira M."/>
            <person name="Perotto S."/>
            <person name="Peter M."/>
            <person name="Riley R."/>
            <person name="Sitrit Y."/>
            <person name="Stielow B."/>
            <person name="Szollosi G."/>
            <person name="Zifcakova L."/>
            <person name="Stursova M."/>
            <person name="Spatafora J.W."/>
            <person name="Tedersoo L."/>
            <person name="Vaario L.-M."/>
            <person name="Yamada A."/>
            <person name="Yan M."/>
            <person name="Wang P."/>
            <person name="Xu J."/>
            <person name="Bruns T."/>
            <person name="Baldrian P."/>
            <person name="Vilgalys R."/>
            <person name="Henrissat B."/>
            <person name="Grigoriev I.V."/>
            <person name="Hibbett D."/>
            <person name="Nagy L.G."/>
            <person name="Martin F.M."/>
        </authorList>
    </citation>
    <scope>NUCLEOTIDE SEQUENCE</scope>
    <source>
        <strain evidence="1">P2</strain>
    </source>
</reference>
<proteinExistence type="predicted"/>
<evidence type="ECO:0000313" key="2">
    <source>
        <dbReference type="Proteomes" id="UP000886501"/>
    </source>
</evidence>
<gene>
    <name evidence="1" type="ORF">BDM02DRAFT_3191944</name>
</gene>
<comment type="caution">
    <text evidence="1">The sequence shown here is derived from an EMBL/GenBank/DDBJ whole genome shotgun (WGS) entry which is preliminary data.</text>
</comment>
<accession>A0ACB6Z0L2</accession>
<organism evidence="1 2">
    <name type="scientific">Thelephora ganbajun</name>
    <name type="common">Ganba fungus</name>
    <dbReference type="NCBI Taxonomy" id="370292"/>
    <lineage>
        <taxon>Eukaryota</taxon>
        <taxon>Fungi</taxon>
        <taxon>Dikarya</taxon>
        <taxon>Basidiomycota</taxon>
        <taxon>Agaricomycotina</taxon>
        <taxon>Agaricomycetes</taxon>
        <taxon>Thelephorales</taxon>
        <taxon>Thelephoraceae</taxon>
        <taxon>Thelephora</taxon>
    </lineage>
</organism>
<name>A0ACB6Z0L2_THEGA</name>
<dbReference type="EMBL" id="MU118255">
    <property type="protein sequence ID" value="KAF9643254.1"/>
    <property type="molecule type" value="Genomic_DNA"/>
</dbReference>
<dbReference type="Proteomes" id="UP000886501">
    <property type="component" value="Unassembled WGS sequence"/>
</dbReference>
<protein>
    <submittedName>
        <fullName evidence="1">Uncharacterized protein</fullName>
    </submittedName>
</protein>
<sequence length="270" mass="30058">MIPEDIETVSPVAVERFDLRECLAPSNDAGQAAGIKRKHDVPCSYSGAGCTTFLKTIANQSASFAGVSGDIQYAGITHDEILRYYDEQVVYNEEGEDGEDFLQGVNTSLPPPLIDDHYIATLIVAQAPDFALNTKAPGPKCRLPGVKHKEFISEIRGHLLQTLNISHTRQTLVGDEFVRGISDVEARKRLTTLVVFDSKPESLFLDEPASGLDGQSAWNIVRFLRELADQSIRGKLFFARFTSPRLSFCRWNEAVRRRASGLRYGPRVWD</sequence>
<reference evidence="1" key="2">
    <citation type="journal article" date="2020" name="Nat. Commun.">
        <title>Large-scale genome sequencing of mycorrhizal fungi provides insights into the early evolution of symbiotic traits.</title>
        <authorList>
            <person name="Miyauchi S."/>
            <person name="Kiss E."/>
            <person name="Kuo A."/>
            <person name="Drula E."/>
            <person name="Kohler A."/>
            <person name="Sanchez-Garcia M."/>
            <person name="Morin E."/>
            <person name="Andreopoulos B."/>
            <person name="Barry K.W."/>
            <person name="Bonito G."/>
            <person name="Buee M."/>
            <person name="Carver A."/>
            <person name="Chen C."/>
            <person name="Cichocki N."/>
            <person name="Clum A."/>
            <person name="Culley D."/>
            <person name="Crous P.W."/>
            <person name="Fauchery L."/>
            <person name="Girlanda M."/>
            <person name="Hayes R.D."/>
            <person name="Keri Z."/>
            <person name="LaButti K."/>
            <person name="Lipzen A."/>
            <person name="Lombard V."/>
            <person name="Magnuson J."/>
            <person name="Maillard F."/>
            <person name="Murat C."/>
            <person name="Nolan M."/>
            <person name="Ohm R.A."/>
            <person name="Pangilinan J."/>
            <person name="Pereira M.F."/>
            <person name="Perotto S."/>
            <person name="Peter M."/>
            <person name="Pfister S."/>
            <person name="Riley R."/>
            <person name="Sitrit Y."/>
            <person name="Stielow J.B."/>
            <person name="Szollosi G."/>
            <person name="Zifcakova L."/>
            <person name="Stursova M."/>
            <person name="Spatafora J.W."/>
            <person name="Tedersoo L."/>
            <person name="Vaario L.M."/>
            <person name="Yamada A."/>
            <person name="Yan M."/>
            <person name="Wang P."/>
            <person name="Xu J."/>
            <person name="Bruns T."/>
            <person name="Baldrian P."/>
            <person name="Vilgalys R."/>
            <person name="Dunand C."/>
            <person name="Henrissat B."/>
            <person name="Grigoriev I.V."/>
            <person name="Hibbett D."/>
            <person name="Nagy L.G."/>
            <person name="Martin F.M."/>
        </authorList>
    </citation>
    <scope>NUCLEOTIDE SEQUENCE</scope>
    <source>
        <strain evidence="1">P2</strain>
    </source>
</reference>
<evidence type="ECO:0000313" key="1">
    <source>
        <dbReference type="EMBL" id="KAF9643254.1"/>
    </source>
</evidence>